<comment type="similarity">
    <text evidence="1">Belongs to the iron-containing alcohol dehydrogenase family.</text>
</comment>
<dbReference type="GO" id="GO:0046872">
    <property type="term" value="F:metal ion binding"/>
    <property type="evidence" value="ECO:0007669"/>
    <property type="project" value="InterPro"/>
</dbReference>
<accession>A0A7X2TST1</accession>
<dbReference type="EMBL" id="VUNN01000036">
    <property type="protein sequence ID" value="MSU07298.1"/>
    <property type="molecule type" value="Genomic_DNA"/>
</dbReference>
<dbReference type="Gene3D" id="3.40.50.1970">
    <property type="match status" value="1"/>
</dbReference>
<dbReference type="PANTHER" id="PTHR43633">
    <property type="entry name" value="ALCOHOL DEHYDROGENASE YQHD"/>
    <property type="match status" value="1"/>
</dbReference>
<sequence>MENFNYNIGTKILFGKGAVSTHLADTVKRYGNKVLFVYDDIPVKASGLYQEIVNSLASNGIEYTEFSGIEPNPKHTTINNGIKKVREMGEAVIIAAGGGSTIDTGKAIGFGFYGEDDVWDFYCGKRKVEKTLPVICIPTLAAAGAEVSWSAVVSNIDEKRKIGLRNPINRPAVAIVDPTYTFSVPPFQTACGIIDIMSHTLETYFSSTMALQDSISEGIQKSAIHAGRRAMMNPKDYDARAELLWASELSIMQISSFGRSNVATIIHTIEHMLSAHIDAVVHGAGIGIVSLAYYKYALTDKTAPKFAHWGKVVWGVDPSLDDYTAANEAIKCYESFISELGLPTRLSQMKKKRGEDALITLEDIIPVVDDLVATADGSKWYQPVKGKDDYMAIFKLAL</sequence>
<dbReference type="Pfam" id="PF00465">
    <property type="entry name" value="Fe-ADH"/>
    <property type="match status" value="1"/>
</dbReference>
<gene>
    <name evidence="5" type="ORF">FYJ80_11110</name>
</gene>
<keyword evidence="6" id="KW-1185">Reference proteome</keyword>
<organism evidence="5 6">
    <name type="scientific">Bullifex porci</name>
    <dbReference type="NCBI Taxonomy" id="2606638"/>
    <lineage>
        <taxon>Bacteria</taxon>
        <taxon>Pseudomonadati</taxon>
        <taxon>Spirochaetota</taxon>
        <taxon>Spirochaetia</taxon>
        <taxon>Spirochaetales</taxon>
        <taxon>Spirochaetaceae</taxon>
        <taxon>Bullifex</taxon>
    </lineage>
</organism>
<evidence type="ECO:0000259" key="3">
    <source>
        <dbReference type="Pfam" id="PF00465"/>
    </source>
</evidence>
<keyword evidence="2" id="KW-0560">Oxidoreductase</keyword>
<evidence type="ECO:0000259" key="4">
    <source>
        <dbReference type="Pfam" id="PF25137"/>
    </source>
</evidence>
<dbReference type="InterPro" id="IPR001670">
    <property type="entry name" value="ADH_Fe/GldA"/>
</dbReference>
<dbReference type="AlphaFoldDB" id="A0A7X2TST1"/>
<feature type="domain" description="Fe-containing alcohol dehydrogenase-like C-terminal" evidence="4">
    <location>
        <begin position="189"/>
        <end position="353"/>
    </location>
</feature>
<dbReference type="Gene3D" id="1.20.1090.10">
    <property type="entry name" value="Dehydroquinate synthase-like - alpha domain"/>
    <property type="match status" value="1"/>
</dbReference>
<name>A0A7X2TST1_9SPIO</name>
<dbReference type="CDD" id="cd08187">
    <property type="entry name" value="BDH"/>
    <property type="match status" value="1"/>
</dbReference>
<evidence type="ECO:0000313" key="6">
    <source>
        <dbReference type="Proteomes" id="UP000460549"/>
    </source>
</evidence>
<dbReference type="Pfam" id="PF25137">
    <property type="entry name" value="ADH_Fe_C"/>
    <property type="match status" value="1"/>
</dbReference>
<protein>
    <submittedName>
        <fullName evidence="5">Iron-containing alcohol dehydrogenase</fullName>
    </submittedName>
</protein>
<dbReference type="Proteomes" id="UP000460549">
    <property type="component" value="Unassembled WGS sequence"/>
</dbReference>
<proteinExistence type="inferred from homology"/>
<dbReference type="GO" id="GO:1990002">
    <property type="term" value="F:methylglyoxal reductase (NADPH) (acetol producing) activity"/>
    <property type="evidence" value="ECO:0007669"/>
    <property type="project" value="TreeGrafter"/>
</dbReference>
<dbReference type="InterPro" id="IPR056798">
    <property type="entry name" value="ADH_Fe_C"/>
</dbReference>
<dbReference type="RefSeq" id="WP_154426931.1">
    <property type="nucleotide sequence ID" value="NZ_JAQYPZ010000071.1"/>
</dbReference>
<comment type="caution">
    <text evidence="5">The sequence shown here is derived from an EMBL/GenBank/DDBJ whole genome shotgun (WGS) entry which is preliminary data.</text>
</comment>
<dbReference type="InterPro" id="IPR018211">
    <property type="entry name" value="ADH_Fe_CS"/>
</dbReference>
<dbReference type="InterPro" id="IPR044731">
    <property type="entry name" value="BDH-like"/>
</dbReference>
<dbReference type="FunFam" id="3.40.50.1970:FF:000003">
    <property type="entry name" value="Alcohol dehydrogenase, iron-containing"/>
    <property type="match status" value="1"/>
</dbReference>
<evidence type="ECO:0000256" key="1">
    <source>
        <dbReference type="ARBA" id="ARBA00007358"/>
    </source>
</evidence>
<dbReference type="PROSITE" id="PS00913">
    <property type="entry name" value="ADH_IRON_1"/>
    <property type="match status" value="1"/>
</dbReference>
<feature type="domain" description="Alcohol dehydrogenase iron-type/glycerol dehydrogenase GldA" evidence="3">
    <location>
        <begin position="10"/>
        <end position="178"/>
    </location>
</feature>
<reference evidence="5 6" key="1">
    <citation type="submission" date="2019-08" db="EMBL/GenBank/DDBJ databases">
        <title>In-depth cultivation of the pig gut microbiome towards novel bacterial diversity and tailored functional studies.</title>
        <authorList>
            <person name="Wylensek D."/>
            <person name="Hitch T.C.A."/>
            <person name="Clavel T."/>
        </authorList>
    </citation>
    <scope>NUCLEOTIDE SEQUENCE [LARGE SCALE GENOMIC DNA]</scope>
    <source>
        <strain evidence="5 6">NM-380-WT-3C1</strain>
    </source>
</reference>
<evidence type="ECO:0000256" key="2">
    <source>
        <dbReference type="ARBA" id="ARBA00023002"/>
    </source>
</evidence>
<evidence type="ECO:0000313" key="5">
    <source>
        <dbReference type="EMBL" id="MSU07298.1"/>
    </source>
</evidence>
<dbReference type="SUPFAM" id="SSF56796">
    <property type="entry name" value="Dehydroquinate synthase-like"/>
    <property type="match status" value="1"/>
</dbReference>
<dbReference type="GO" id="GO:1990362">
    <property type="term" value="F:butanol dehydrogenase (NAD+) activity"/>
    <property type="evidence" value="ECO:0007669"/>
    <property type="project" value="InterPro"/>
</dbReference>
<dbReference type="GO" id="GO:0005829">
    <property type="term" value="C:cytosol"/>
    <property type="evidence" value="ECO:0007669"/>
    <property type="project" value="TreeGrafter"/>
</dbReference>
<dbReference type="PANTHER" id="PTHR43633:SF1">
    <property type="entry name" value="ALCOHOL DEHYDROGENASE YQHD"/>
    <property type="match status" value="1"/>
</dbReference>
<dbReference type="GO" id="GO:0008106">
    <property type="term" value="F:alcohol dehydrogenase (NADP+) activity"/>
    <property type="evidence" value="ECO:0007669"/>
    <property type="project" value="TreeGrafter"/>
</dbReference>